<dbReference type="AlphaFoldDB" id="A0AA86W5Q3"/>
<accession>A0AA86W5Q3</accession>
<reference evidence="1" key="1">
    <citation type="submission" date="2023-10" db="EMBL/GenBank/DDBJ databases">
        <authorList>
            <person name="Domelevo Entfellner J.-B."/>
        </authorList>
    </citation>
    <scope>NUCLEOTIDE SEQUENCE</scope>
</reference>
<dbReference type="Gramene" id="rna-AYBTSS11_LOCUS31376">
    <property type="protein sequence ID" value="CAJ1979164.1"/>
    <property type="gene ID" value="gene-AYBTSS11_LOCUS31376"/>
</dbReference>
<evidence type="ECO:0000313" key="1">
    <source>
        <dbReference type="EMBL" id="CAJ1979164.1"/>
    </source>
</evidence>
<dbReference type="EMBL" id="OY731408">
    <property type="protein sequence ID" value="CAJ1979164.1"/>
    <property type="molecule type" value="Genomic_DNA"/>
</dbReference>
<gene>
    <name evidence="1" type="ORF">AYBTSS11_LOCUS31376</name>
</gene>
<name>A0AA86W5Q3_9FABA</name>
<proteinExistence type="predicted"/>
<evidence type="ECO:0000313" key="2">
    <source>
        <dbReference type="Proteomes" id="UP001189624"/>
    </source>
</evidence>
<protein>
    <submittedName>
        <fullName evidence="1">Uncharacterized protein</fullName>
    </submittedName>
</protein>
<dbReference type="Proteomes" id="UP001189624">
    <property type="component" value="Chromosome 11"/>
</dbReference>
<sequence length="61" mass="7029">HHDRQKPFFMTLNACLVVSGTYNILENAWTFNHKEECLTVVENYVEDINENDALTPEVAGF</sequence>
<feature type="non-terminal residue" evidence="1">
    <location>
        <position position="1"/>
    </location>
</feature>
<organism evidence="1 2">
    <name type="scientific">Sphenostylis stenocarpa</name>
    <dbReference type="NCBI Taxonomy" id="92480"/>
    <lineage>
        <taxon>Eukaryota</taxon>
        <taxon>Viridiplantae</taxon>
        <taxon>Streptophyta</taxon>
        <taxon>Embryophyta</taxon>
        <taxon>Tracheophyta</taxon>
        <taxon>Spermatophyta</taxon>
        <taxon>Magnoliopsida</taxon>
        <taxon>eudicotyledons</taxon>
        <taxon>Gunneridae</taxon>
        <taxon>Pentapetalae</taxon>
        <taxon>rosids</taxon>
        <taxon>fabids</taxon>
        <taxon>Fabales</taxon>
        <taxon>Fabaceae</taxon>
        <taxon>Papilionoideae</taxon>
        <taxon>50 kb inversion clade</taxon>
        <taxon>NPAAA clade</taxon>
        <taxon>indigoferoid/millettioid clade</taxon>
        <taxon>Phaseoleae</taxon>
        <taxon>Sphenostylis</taxon>
    </lineage>
</organism>
<keyword evidence="2" id="KW-1185">Reference proteome</keyword>